<dbReference type="AlphaFoldDB" id="A0A8K0DLR3"/>
<name>A0A8K0DLR3_IGNLU</name>
<evidence type="ECO:0000313" key="3">
    <source>
        <dbReference type="Proteomes" id="UP000801492"/>
    </source>
</evidence>
<keyword evidence="3" id="KW-1185">Reference proteome</keyword>
<comment type="caution">
    <text evidence="2">The sequence shown here is derived from an EMBL/GenBank/DDBJ whole genome shotgun (WGS) entry which is preliminary data.</text>
</comment>
<dbReference type="EMBL" id="VTPC01000476">
    <property type="protein sequence ID" value="KAF2905662.1"/>
    <property type="molecule type" value="Genomic_DNA"/>
</dbReference>
<accession>A0A8K0DLR3</accession>
<dbReference type="OrthoDB" id="6781202at2759"/>
<sequence length="105" mass="12114">YADAIYIPPDVDELTDEENIDDEEIVPESHLRDQDIAGTFEIHLNDAEISEDQFDSFDEETLASKKQKLNREVSPKPSSEPKWKEGQISYTHFPAFKGMFRQVPN</sequence>
<protein>
    <submittedName>
        <fullName evidence="2">Uncharacterized protein</fullName>
    </submittedName>
</protein>
<feature type="non-terminal residue" evidence="2">
    <location>
        <position position="1"/>
    </location>
</feature>
<feature type="compositionally biased region" description="Basic and acidic residues" evidence="1">
    <location>
        <begin position="69"/>
        <end position="85"/>
    </location>
</feature>
<gene>
    <name evidence="2" type="ORF">ILUMI_00514</name>
</gene>
<feature type="region of interest" description="Disordered" evidence="1">
    <location>
        <begin position="62"/>
        <end position="85"/>
    </location>
</feature>
<evidence type="ECO:0000313" key="2">
    <source>
        <dbReference type="EMBL" id="KAF2905662.1"/>
    </source>
</evidence>
<dbReference type="Proteomes" id="UP000801492">
    <property type="component" value="Unassembled WGS sequence"/>
</dbReference>
<evidence type="ECO:0000256" key="1">
    <source>
        <dbReference type="SAM" id="MobiDB-lite"/>
    </source>
</evidence>
<reference evidence="2" key="1">
    <citation type="submission" date="2019-08" db="EMBL/GenBank/DDBJ databases">
        <title>The genome of the North American firefly Photinus pyralis.</title>
        <authorList>
            <consortium name="Photinus pyralis genome working group"/>
            <person name="Fallon T.R."/>
            <person name="Sander Lower S.E."/>
            <person name="Weng J.-K."/>
        </authorList>
    </citation>
    <scope>NUCLEOTIDE SEQUENCE</scope>
    <source>
        <strain evidence="2">TRF0915ILg1</strain>
        <tissue evidence="2">Whole body</tissue>
    </source>
</reference>
<proteinExistence type="predicted"/>
<organism evidence="2 3">
    <name type="scientific">Ignelater luminosus</name>
    <name type="common">Cucubano</name>
    <name type="synonym">Pyrophorus luminosus</name>
    <dbReference type="NCBI Taxonomy" id="2038154"/>
    <lineage>
        <taxon>Eukaryota</taxon>
        <taxon>Metazoa</taxon>
        <taxon>Ecdysozoa</taxon>
        <taxon>Arthropoda</taxon>
        <taxon>Hexapoda</taxon>
        <taxon>Insecta</taxon>
        <taxon>Pterygota</taxon>
        <taxon>Neoptera</taxon>
        <taxon>Endopterygota</taxon>
        <taxon>Coleoptera</taxon>
        <taxon>Polyphaga</taxon>
        <taxon>Elateriformia</taxon>
        <taxon>Elateroidea</taxon>
        <taxon>Elateridae</taxon>
        <taxon>Agrypninae</taxon>
        <taxon>Pyrophorini</taxon>
        <taxon>Ignelater</taxon>
    </lineage>
</organism>